<dbReference type="AlphaFoldDB" id="A0A218Z9C2"/>
<comment type="caution">
    <text evidence="6">The sequence shown here is derived from an EMBL/GenBank/DDBJ whole genome shotgun (WGS) entry which is preliminary data.</text>
</comment>
<reference evidence="6 7" key="1">
    <citation type="submission" date="2017-04" db="EMBL/GenBank/DDBJ databases">
        <title>Draft genome sequence of Marssonina coronaria NL1: causal agent of apple blotch.</title>
        <authorList>
            <person name="Cheng Q."/>
        </authorList>
    </citation>
    <scope>NUCLEOTIDE SEQUENCE [LARGE SCALE GENOMIC DNA]</scope>
    <source>
        <strain evidence="6 7">NL1</strain>
    </source>
</reference>
<keyword evidence="1" id="KW-0479">Metal-binding</keyword>
<dbReference type="CDD" id="cd16448">
    <property type="entry name" value="RING-H2"/>
    <property type="match status" value="1"/>
</dbReference>
<evidence type="ECO:0000313" key="6">
    <source>
        <dbReference type="EMBL" id="OWP03855.1"/>
    </source>
</evidence>
<keyword evidence="7" id="KW-1185">Reference proteome</keyword>
<dbReference type="PROSITE" id="PS50089">
    <property type="entry name" value="ZF_RING_2"/>
    <property type="match status" value="1"/>
</dbReference>
<evidence type="ECO:0000256" key="2">
    <source>
        <dbReference type="ARBA" id="ARBA00022771"/>
    </source>
</evidence>
<evidence type="ECO:0000313" key="7">
    <source>
        <dbReference type="Proteomes" id="UP000242519"/>
    </source>
</evidence>
<accession>A0A218Z9C2</accession>
<keyword evidence="3" id="KW-0862">Zinc</keyword>
<dbReference type="Gene3D" id="3.30.40.10">
    <property type="entry name" value="Zinc/RING finger domain, C3HC4 (zinc finger)"/>
    <property type="match status" value="1"/>
</dbReference>
<gene>
    <name evidence="6" type="ORF">B2J93_2700</name>
</gene>
<dbReference type="Proteomes" id="UP000242519">
    <property type="component" value="Unassembled WGS sequence"/>
</dbReference>
<dbReference type="InParanoid" id="A0A218Z9C2"/>
<dbReference type="Pfam" id="PF00097">
    <property type="entry name" value="zf-C3HC4"/>
    <property type="match status" value="1"/>
</dbReference>
<dbReference type="EMBL" id="MZNU01000166">
    <property type="protein sequence ID" value="OWP03855.1"/>
    <property type="molecule type" value="Genomic_DNA"/>
</dbReference>
<keyword evidence="2 4" id="KW-0863">Zinc-finger</keyword>
<name>A0A218Z9C2_9HELO</name>
<evidence type="ECO:0000256" key="3">
    <source>
        <dbReference type="ARBA" id="ARBA00022833"/>
    </source>
</evidence>
<proteinExistence type="predicted"/>
<organism evidence="6 7">
    <name type="scientific">Diplocarpon coronariae</name>
    <dbReference type="NCBI Taxonomy" id="2795749"/>
    <lineage>
        <taxon>Eukaryota</taxon>
        <taxon>Fungi</taxon>
        <taxon>Dikarya</taxon>
        <taxon>Ascomycota</taxon>
        <taxon>Pezizomycotina</taxon>
        <taxon>Leotiomycetes</taxon>
        <taxon>Helotiales</taxon>
        <taxon>Drepanopezizaceae</taxon>
        <taxon>Diplocarpon</taxon>
    </lineage>
</organism>
<sequence length="741" mass="85097">MQQRNWWDDEITDLEWIQTRIKDDPFFRLGVNDWKILQEEHLSKRRHRYATILNRELLHDVAMLKKPWSEPGQAGGPENPFANTRQMSLSTSAFPDGFPFISKTMDGNMIYPLQWLSAYPATYLSSDEQQAILKMSKDADWLNTALEFWKGDKYDPAARNSPAALVDFLNIFHNRRDEFVKLPEDDAWGIISDVVKLLQHLQIMKRLLDARNPEVSQAPLPDGSNFTADQHLLSAACLSFERRSPGMVHITQVLLLSLAFLDMELKDVSHDRYNAPAEHYPILGMYTYLEEALIKIAQDVAQRPAPMPTSTACTTLEYNINGQDGKVFAGIVEEHLGSMLPKVSLLLSLQELAAEFERRLDSEHVEDVLINKRIVVADEWYDIFEALQDEDYAPTDVQNWPMFKRDPFNLEMRIARMSEINRLRRNLLLLKNWNRKRPWQVNTYQDEGDYKEKHSAYLPAIREFHARLEFMRRLYPQIEPTTAANFNPSNRANVEASVFSIHPIATSDASTHPGHWNDGCIICSDAFDEVSVKIIARLHCDHLFHYSCIRGYWDGDKMLHFPCPLCRTATLDWTLARVADFTPEVEDVWDFEHKHGRQYIHGNGTPAVPPHRDLSNDYFVSEGEQRYMSMYHRNDYGYPMGMDVELIDGGPGYEVPNGGGYPSRGQISSTGFGLNRSADVEMAVVRHRRRLMNTRRRKELEKAGRTIASMDPAAPGFVPAQFEPFVLPPRRNPPSSPPGGF</sequence>
<protein>
    <recommendedName>
        <fullName evidence="5">RING-type domain-containing protein</fullName>
    </recommendedName>
</protein>
<dbReference type="InterPro" id="IPR018957">
    <property type="entry name" value="Znf_C3HC4_RING-type"/>
</dbReference>
<dbReference type="OrthoDB" id="1681166at2759"/>
<dbReference type="SUPFAM" id="SSF57850">
    <property type="entry name" value="RING/U-box"/>
    <property type="match status" value="1"/>
</dbReference>
<evidence type="ECO:0000256" key="1">
    <source>
        <dbReference type="ARBA" id="ARBA00022723"/>
    </source>
</evidence>
<dbReference type="GO" id="GO:0008270">
    <property type="term" value="F:zinc ion binding"/>
    <property type="evidence" value="ECO:0007669"/>
    <property type="project" value="UniProtKB-KW"/>
</dbReference>
<evidence type="ECO:0000256" key="4">
    <source>
        <dbReference type="PROSITE-ProRule" id="PRU00175"/>
    </source>
</evidence>
<evidence type="ECO:0000259" key="5">
    <source>
        <dbReference type="PROSITE" id="PS50089"/>
    </source>
</evidence>
<dbReference type="InterPro" id="IPR013083">
    <property type="entry name" value="Znf_RING/FYVE/PHD"/>
</dbReference>
<dbReference type="InterPro" id="IPR001841">
    <property type="entry name" value="Znf_RING"/>
</dbReference>
<feature type="domain" description="RING-type" evidence="5">
    <location>
        <begin position="520"/>
        <end position="567"/>
    </location>
</feature>
<dbReference type="SMART" id="SM00184">
    <property type="entry name" value="RING"/>
    <property type="match status" value="1"/>
</dbReference>
<dbReference type="STRING" id="503106.A0A218Z9C2"/>